<keyword evidence="3" id="KW-0378">Hydrolase</keyword>
<dbReference type="PROSITE" id="PS51450">
    <property type="entry name" value="LRR"/>
    <property type="match status" value="6"/>
</dbReference>
<dbReference type="SUPFAM" id="SSF52058">
    <property type="entry name" value="L domain-like"/>
    <property type="match status" value="1"/>
</dbReference>
<keyword evidence="2" id="KW-0677">Repeat</keyword>
<reference evidence="3 4" key="1">
    <citation type="journal article" date="2012" name="BMC Genomics">
        <title>Comparative genomic analysis and phylogenetic position of Theileria equi.</title>
        <authorList>
            <person name="Kappmeyer L.S."/>
            <person name="Thiagarajan M."/>
            <person name="Herndon D.R."/>
            <person name="Ramsay J.D."/>
            <person name="Caler E."/>
            <person name="Djikeng A."/>
            <person name="Gillespie J.J."/>
            <person name="Lau A.O."/>
            <person name="Roalson E.H."/>
            <person name="Silva J.C."/>
            <person name="Silva M.G."/>
            <person name="Suarez C.E."/>
            <person name="Ueti M.W."/>
            <person name="Nene V.M."/>
            <person name="Mealey R.H."/>
            <person name="Knowles D.P."/>
            <person name="Brayton K.A."/>
        </authorList>
    </citation>
    <scope>NUCLEOTIDE SEQUENCE [LARGE SCALE GENOMIC DNA]</scope>
    <source>
        <strain evidence="3 4">WA</strain>
    </source>
</reference>
<dbReference type="SMART" id="SM00369">
    <property type="entry name" value="LRR_TYP"/>
    <property type="match status" value="6"/>
</dbReference>
<protein>
    <submittedName>
        <fullName evidence="3">Leucine rich repeat domain-containing protein</fullName>
        <ecNumber evidence="3">3.1.3.16</ecNumber>
    </submittedName>
</protein>
<dbReference type="eggNOG" id="KOG0531">
    <property type="taxonomic scope" value="Eukaryota"/>
</dbReference>
<dbReference type="InterPro" id="IPR003591">
    <property type="entry name" value="Leu-rich_rpt_typical-subtyp"/>
</dbReference>
<dbReference type="AlphaFoldDB" id="L0AZZ8"/>
<dbReference type="Proteomes" id="UP000031512">
    <property type="component" value="Chromosome 3"/>
</dbReference>
<dbReference type="InterPro" id="IPR001611">
    <property type="entry name" value="Leu-rich_rpt"/>
</dbReference>
<dbReference type="VEuPathDB" id="PiroplasmaDB:BEWA_005530"/>
<dbReference type="RefSeq" id="XP_004830811.1">
    <property type="nucleotide sequence ID" value="XM_004830754.1"/>
</dbReference>
<keyword evidence="4" id="KW-1185">Reference proteome</keyword>
<evidence type="ECO:0000256" key="2">
    <source>
        <dbReference type="ARBA" id="ARBA00022737"/>
    </source>
</evidence>
<organism evidence="3 4">
    <name type="scientific">Theileria equi strain WA</name>
    <dbReference type="NCBI Taxonomy" id="1537102"/>
    <lineage>
        <taxon>Eukaryota</taxon>
        <taxon>Sar</taxon>
        <taxon>Alveolata</taxon>
        <taxon>Apicomplexa</taxon>
        <taxon>Aconoidasida</taxon>
        <taxon>Piroplasmida</taxon>
        <taxon>Theileriidae</taxon>
        <taxon>Theileria</taxon>
    </lineage>
</organism>
<dbReference type="STRING" id="1537102.L0AZZ8"/>
<dbReference type="GO" id="GO:0004722">
    <property type="term" value="F:protein serine/threonine phosphatase activity"/>
    <property type="evidence" value="ECO:0007669"/>
    <property type="project" value="UniProtKB-EC"/>
</dbReference>
<dbReference type="InterPro" id="IPR025875">
    <property type="entry name" value="Leu-rich_rpt_4"/>
</dbReference>
<dbReference type="SMART" id="SM00365">
    <property type="entry name" value="LRR_SD22"/>
    <property type="match status" value="8"/>
</dbReference>
<dbReference type="PANTHER" id="PTHR46652:SF3">
    <property type="entry name" value="LEUCINE-RICH REPEAT-CONTAINING PROTEIN 9"/>
    <property type="match status" value="1"/>
</dbReference>
<evidence type="ECO:0000256" key="1">
    <source>
        <dbReference type="ARBA" id="ARBA00022614"/>
    </source>
</evidence>
<name>L0AZZ8_THEEQ</name>
<proteinExistence type="predicted"/>
<dbReference type="Gene3D" id="3.80.10.10">
    <property type="entry name" value="Ribonuclease Inhibitor"/>
    <property type="match status" value="2"/>
</dbReference>
<dbReference type="EC" id="3.1.3.16" evidence="3"/>
<dbReference type="KEGG" id="beq:BEWA_005530"/>
<dbReference type="GeneID" id="15806348"/>
<dbReference type="Pfam" id="PF12799">
    <property type="entry name" value="LRR_4"/>
    <property type="match status" value="3"/>
</dbReference>
<dbReference type="EMBL" id="CP001670">
    <property type="protein sequence ID" value="AFZ81145.1"/>
    <property type="molecule type" value="Genomic_DNA"/>
</dbReference>
<dbReference type="OrthoDB" id="7451790at2759"/>
<sequence length="312" mass="35989">MEEGGDSICVQRIGEHLPIDEDAEEIELHLSRIRCIENLESCVNLKKLCLVSNVIEKIENLGNNLALEHLDLYQNKITVIENINHLTNLKILDLSFNHVSKIENIDALVKLEELYLSNNHIKKIENVSQFTQLKLLEVGSNKISNYGEVEYLKSLTALWMGKNRLTTMDLPSLPDLQKCSLQNNRIREWDANVLENCPNLEEFYLSYNHLTEIPQFITLMPKLTILDLGNNQISKIDIGEINSTIEELWLNDNAIEDEKEVNVLKKLGNLKVLYLERNPIQYKLGPSYRNRILDILPNLKQLDAVSLENRTY</sequence>
<keyword evidence="1" id="KW-0433">Leucine-rich repeat</keyword>
<dbReference type="InterPro" id="IPR050836">
    <property type="entry name" value="SDS22/Internalin_LRR"/>
</dbReference>
<evidence type="ECO:0000313" key="3">
    <source>
        <dbReference type="EMBL" id="AFZ81145.1"/>
    </source>
</evidence>
<dbReference type="PANTHER" id="PTHR46652">
    <property type="entry name" value="LEUCINE-RICH REPEAT AND IQ DOMAIN-CONTAINING PROTEIN 1-RELATED"/>
    <property type="match status" value="1"/>
</dbReference>
<gene>
    <name evidence="3" type="ORF">BEWA_005530</name>
</gene>
<dbReference type="InterPro" id="IPR032675">
    <property type="entry name" value="LRR_dom_sf"/>
</dbReference>
<accession>L0AZZ8</accession>
<evidence type="ECO:0000313" key="4">
    <source>
        <dbReference type="Proteomes" id="UP000031512"/>
    </source>
</evidence>